<dbReference type="EMBL" id="VICD02000215">
    <property type="protein sequence ID" value="KAB8180174.1"/>
    <property type="molecule type" value="Genomic_DNA"/>
</dbReference>
<accession>A0A508AJ66</accession>
<feature type="region of interest" description="Disordered" evidence="1">
    <location>
        <begin position="1"/>
        <end position="35"/>
    </location>
</feature>
<evidence type="ECO:0000256" key="1">
    <source>
        <dbReference type="SAM" id="MobiDB-lite"/>
    </source>
</evidence>
<sequence>MSDRKATANAGSDRDRNGRFAKGNAGKRPGTRARATVAAEKLLDGEARKITRRLIEKALEGDPTALKLAMERICPVRRDSPIKADLPPLTCAGDVVGFMAGVVGEIAGGRITPSEGERLAKLAGELARVSDLVEIEARLRALEEAHAH</sequence>
<gene>
    <name evidence="2" type="ORF">FKV24_012625</name>
</gene>
<dbReference type="AlphaFoldDB" id="A0A508AJ66"/>
<proteinExistence type="predicted"/>
<evidence type="ECO:0000313" key="2">
    <source>
        <dbReference type="EMBL" id="KAB8180174.1"/>
    </source>
</evidence>
<dbReference type="Proteomes" id="UP000320431">
    <property type="component" value="Unassembled WGS sequence"/>
</dbReference>
<reference evidence="2 3" key="1">
    <citation type="submission" date="2019-10" db="EMBL/GenBank/DDBJ databases">
        <title>Lysobacter alkalisoli sp. nov., isolated from saline-alkaline soil.</title>
        <authorList>
            <person name="Sun J.-Q."/>
        </authorList>
    </citation>
    <scope>NUCLEOTIDE SEQUENCE [LARGE SCALE GENOMIC DNA]</scope>
    <source>
        <strain evidence="2 3">KCTC 42381</strain>
    </source>
</reference>
<dbReference type="RefSeq" id="WP_141482617.1">
    <property type="nucleotide sequence ID" value="NZ_VICD02000215.1"/>
</dbReference>
<organism evidence="2 3">
    <name type="scientific">Marilutibacter maris</name>
    <dbReference type="NCBI Taxonomy" id="1605891"/>
    <lineage>
        <taxon>Bacteria</taxon>
        <taxon>Pseudomonadati</taxon>
        <taxon>Pseudomonadota</taxon>
        <taxon>Gammaproteobacteria</taxon>
        <taxon>Lysobacterales</taxon>
        <taxon>Lysobacteraceae</taxon>
        <taxon>Marilutibacter</taxon>
    </lineage>
</organism>
<comment type="caution">
    <text evidence="2">The sequence shown here is derived from an EMBL/GenBank/DDBJ whole genome shotgun (WGS) entry which is preliminary data.</text>
</comment>
<feature type="compositionally biased region" description="Basic and acidic residues" evidence="1">
    <location>
        <begin position="1"/>
        <end position="18"/>
    </location>
</feature>
<name>A0A508AJ66_9GAMM</name>
<protein>
    <submittedName>
        <fullName evidence="2">Uncharacterized protein</fullName>
    </submittedName>
</protein>
<evidence type="ECO:0000313" key="3">
    <source>
        <dbReference type="Proteomes" id="UP000320431"/>
    </source>
</evidence>